<name>A0A101MGZ3_PENFR</name>
<evidence type="ECO:0000313" key="1">
    <source>
        <dbReference type="EMBL" id="KUM60404.1"/>
    </source>
</evidence>
<proteinExistence type="predicted"/>
<sequence>MHIHNGETFFIKYDVPRCEWKNQQFLFDRIRASAASIRIPEIYAVFGADRLYLIMEFIQTDHIASDTQRARAISDFVSIEVPPDIAPGPVGGGRIHMRIFWDDEISDVDYPSIQDLEGHLNRVSIPKL</sequence>
<evidence type="ECO:0008006" key="3">
    <source>
        <dbReference type="Google" id="ProtNLM"/>
    </source>
</evidence>
<evidence type="ECO:0000313" key="2">
    <source>
        <dbReference type="Proteomes" id="UP000055045"/>
    </source>
</evidence>
<protein>
    <recommendedName>
        <fullName evidence="3">Aminoglycoside phosphotransferase domain-containing protein</fullName>
    </recommendedName>
</protein>
<accession>A0A101MGZ3</accession>
<dbReference type="EMBL" id="LLXE01000176">
    <property type="protein sequence ID" value="KUM60404.1"/>
    <property type="molecule type" value="Genomic_DNA"/>
</dbReference>
<dbReference type="Proteomes" id="UP000055045">
    <property type="component" value="Unassembled WGS sequence"/>
</dbReference>
<reference evidence="1 2" key="1">
    <citation type="submission" date="2015-10" db="EMBL/GenBank/DDBJ databases">
        <title>Genome sequencing of Penicillium freii.</title>
        <authorList>
            <person name="Nguyen H.D."/>
            <person name="Visagie C.M."/>
            <person name="Seifert K.A."/>
        </authorList>
    </citation>
    <scope>NUCLEOTIDE SEQUENCE [LARGE SCALE GENOMIC DNA]</scope>
    <source>
        <strain evidence="1 2">DAOM 242723</strain>
    </source>
</reference>
<dbReference type="AlphaFoldDB" id="A0A101MGZ3"/>
<comment type="caution">
    <text evidence="1">The sequence shown here is derived from an EMBL/GenBank/DDBJ whole genome shotgun (WGS) entry which is preliminary data.</text>
</comment>
<organism evidence="1 2">
    <name type="scientific">Penicillium freii</name>
    <dbReference type="NCBI Taxonomy" id="48697"/>
    <lineage>
        <taxon>Eukaryota</taxon>
        <taxon>Fungi</taxon>
        <taxon>Dikarya</taxon>
        <taxon>Ascomycota</taxon>
        <taxon>Pezizomycotina</taxon>
        <taxon>Eurotiomycetes</taxon>
        <taxon>Eurotiomycetidae</taxon>
        <taxon>Eurotiales</taxon>
        <taxon>Aspergillaceae</taxon>
        <taxon>Penicillium</taxon>
    </lineage>
</organism>
<keyword evidence="2" id="KW-1185">Reference proteome</keyword>
<gene>
    <name evidence="1" type="ORF">ACN42_g6727</name>
</gene>
<dbReference type="STRING" id="48697.A0A101MGZ3"/>